<dbReference type="SUPFAM" id="SSF143100">
    <property type="entry name" value="TTHA1013/TTHA0281-like"/>
    <property type="match status" value="1"/>
</dbReference>
<sequence length="116" mass="13418">MTNMLEYKGYLGSVEFSDEDEVFHGKLEFIRDLVTYEGTDAKSLKDAFHEAVEDYLELCQSENRAPDTPLKGSFNVRPGPELHRRAMLFALRHHMNLNNVVIDALRRHLDREDIPA</sequence>
<dbReference type="GO" id="GO:0006355">
    <property type="term" value="P:regulation of DNA-templated transcription"/>
    <property type="evidence" value="ECO:0007669"/>
    <property type="project" value="InterPro"/>
</dbReference>
<name>A0AB72UAF3_9PROT</name>
<evidence type="ECO:0000313" key="1">
    <source>
        <dbReference type="EMBL" id="AJD51064.1"/>
    </source>
</evidence>
<dbReference type="InterPro" id="IPR008651">
    <property type="entry name" value="Uncharacterised_HicB"/>
</dbReference>
<dbReference type="RefSeq" id="WP_007090429.1">
    <property type="nucleotide sequence ID" value="NZ_CP004388.1"/>
</dbReference>
<dbReference type="InterPro" id="IPR035069">
    <property type="entry name" value="TTHA1013/TTHA0281-like"/>
</dbReference>
<reference evidence="1 2" key="1">
    <citation type="journal article" date="2012" name="J. Bacteriol.">
        <title>Genome sequence of Thalassospira xiamenensis type strain M-5.</title>
        <authorList>
            <person name="Lai Q."/>
            <person name="Shao Z."/>
        </authorList>
    </citation>
    <scope>NUCLEOTIDE SEQUENCE [LARGE SCALE GENOMIC DNA]</scope>
    <source>
        <strain evidence="1 2">M-5</strain>
    </source>
</reference>
<dbReference type="InterPro" id="IPR010985">
    <property type="entry name" value="Ribbon_hlx_hlx"/>
</dbReference>
<dbReference type="Proteomes" id="UP000007127">
    <property type="component" value="Chromosome"/>
</dbReference>
<gene>
    <name evidence="1" type="ORF">TH3_04710</name>
</gene>
<accession>A0AB72UAF3</accession>
<dbReference type="KEGG" id="txi:TH3_04710"/>
<dbReference type="AlphaFoldDB" id="A0AB72UAF3"/>
<dbReference type="EMBL" id="CP004388">
    <property type="protein sequence ID" value="AJD51064.1"/>
    <property type="molecule type" value="Genomic_DNA"/>
</dbReference>
<dbReference type="SUPFAM" id="SSF47598">
    <property type="entry name" value="Ribbon-helix-helix"/>
    <property type="match status" value="1"/>
</dbReference>
<dbReference type="GeneID" id="31926627"/>
<dbReference type="Pfam" id="PF05534">
    <property type="entry name" value="HicB"/>
    <property type="match status" value="1"/>
</dbReference>
<proteinExistence type="predicted"/>
<evidence type="ECO:0000313" key="2">
    <source>
        <dbReference type="Proteomes" id="UP000007127"/>
    </source>
</evidence>
<protein>
    <submittedName>
        <fullName evidence="1">HicB family protein</fullName>
    </submittedName>
</protein>
<organism evidence="1 2">
    <name type="scientific">Thalassospira xiamenensis M-5 = DSM 17429</name>
    <dbReference type="NCBI Taxonomy" id="1123366"/>
    <lineage>
        <taxon>Bacteria</taxon>
        <taxon>Pseudomonadati</taxon>
        <taxon>Pseudomonadota</taxon>
        <taxon>Alphaproteobacteria</taxon>
        <taxon>Rhodospirillales</taxon>
        <taxon>Thalassospiraceae</taxon>
        <taxon>Thalassospira</taxon>
    </lineage>
</organism>